<protein>
    <submittedName>
        <fullName evidence="5">Methyltransferase domain-containing protein</fullName>
    </submittedName>
</protein>
<keyword evidence="6" id="KW-1185">Reference proteome</keyword>
<evidence type="ECO:0000259" key="4">
    <source>
        <dbReference type="Pfam" id="PF13649"/>
    </source>
</evidence>
<dbReference type="InterPro" id="IPR029063">
    <property type="entry name" value="SAM-dependent_MTases_sf"/>
</dbReference>
<proteinExistence type="predicted"/>
<dbReference type="GO" id="GO:0008168">
    <property type="term" value="F:methyltransferase activity"/>
    <property type="evidence" value="ECO:0007669"/>
    <property type="project" value="UniProtKB-KW"/>
</dbReference>
<gene>
    <name evidence="5" type="ORF">F2P47_12305</name>
</gene>
<dbReference type="SUPFAM" id="SSF53335">
    <property type="entry name" value="S-adenosyl-L-methionine-dependent methyltransferases"/>
    <property type="match status" value="1"/>
</dbReference>
<dbReference type="CDD" id="cd02440">
    <property type="entry name" value="AdoMet_MTases"/>
    <property type="match status" value="1"/>
</dbReference>
<accession>A0A6N6VFS5</accession>
<feature type="region of interest" description="Disordered" evidence="3">
    <location>
        <begin position="1"/>
        <end position="21"/>
    </location>
</feature>
<dbReference type="PANTHER" id="PTHR43861">
    <property type="entry name" value="TRANS-ACONITATE 2-METHYLTRANSFERASE-RELATED"/>
    <property type="match status" value="1"/>
</dbReference>
<keyword evidence="1 5" id="KW-0489">Methyltransferase</keyword>
<evidence type="ECO:0000256" key="1">
    <source>
        <dbReference type="ARBA" id="ARBA00022603"/>
    </source>
</evidence>
<dbReference type="PANTHER" id="PTHR43861:SF1">
    <property type="entry name" value="TRANS-ACONITATE 2-METHYLTRANSFERASE"/>
    <property type="match status" value="1"/>
</dbReference>
<dbReference type="EMBL" id="WESC01000010">
    <property type="protein sequence ID" value="KAB7739494.1"/>
    <property type="molecule type" value="Genomic_DNA"/>
</dbReference>
<comment type="caution">
    <text evidence="5">The sequence shown here is derived from an EMBL/GenBank/DDBJ whole genome shotgun (WGS) entry which is preliminary data.</text>
</comment>
<evidence type="ECO:0000313" key="6">
    <source>
        <dbReference type="Proteomes" id="UP000468901"/>
    </source>
</evidence>
<dbReference type="AlphaFoldDB" id="A0A6N6VFS5"/>
<dbReference type="InterPro" id="IPR041698">
    <property type="entry name" value="Methyltransf_25"/>
</dbReference>
<feature type="domain" description="Methyltransferase" evidence="4">
    <location>
        <begin position="65"/>
        <end position="160"/>
    </location>
</feature>
<dbReference type="Proteomes" id="UP000468901">
    <property type="component" value="Unassembled WGS sequence"/>
</dbReference>
<evidence type="ECO:0000313" key="5">
    <source>
        <dbReference type="EMBL" id="KAB7739494.1"/>
    </source>
</evidence>
<dbReference type="GO" id="GO:0032259">
    <property type="term" value="P:methylation"/>
    <property type="evidence" value="ECO:0007669"/>
    <property type="project" value="UniProtKB-KW"/>
</dbReference>
<organism evidence="5 6">
    <name type="scientific">Parvibaculum sedimenti</name>
    <dbReference type="NCBI Taxonomy" id="2608632"/>
    <lineage>
        <taxon>Bacteria</taxon>
        <taxon>Pseudomonadati</taxon>
        <taxon>Pseudomonadota</taxon>
        <taxon>Alphaproteobacteria</taxon>
        <taxon>Hyphomicrobiales</taxon>
        <taxon>Parvibaculaceae</taxon>
        <taxon>Parvibaculum</taxon>
    </lineage>
</organism>
<dbReference type="Pfam" id="PF13649">
    <property type="entry name" value="Methyltransf_25"/>
    <property type="match status" value="1"/>
</dbReference>
<dbReference type="Gene3D" id="3.40.50.150">
    <property type="entry name" value="Vaccinia Virus protein VP39"/>
    <property type="match status" value="1"/>
</dbReference>
<name>A0A6N6VFS5_9HYPH</name>
<evidence type="ECO:0000256" key="3">
    <source>
        <dbReference type="SAM" id="MobiDB-lite"/>
    </source>
</evidence>
<feature type="compositionally biased region" description="Polar residues" evidence="3">
    <location>
        <begin position="12"/>
        <end position="21"/>
    </location>
</feature>
<sequence length="297" mass="31427">MLEQKGRPDMTSGETAAQNNSEQIEAWNGIVGTKWVAAQDRLDRMLAPFSVALLKAANVAPAERVLDIGCGCGATTLEFARATGPKGRVLGVDISVPMVGRARERAAAEGLSATFEIADASAHAFAPESFDIMASRFGVMFFADPASAFANIRSALTREGRLAFVCWRPVAENGWITVPFRAVLAHIAPPEPGVPGAPGPFAFADSAHVTSILTRAGFRDIVMTPHDAMMTLGAGPNALEEAVAQSIEVGPVGRMLNDQPREIIARVRESMRNELAKHVTAEGLALGGAVWIVTARA</sequence>
<evidence type="ECO:0000256" key="2">
    <source>
        <dbReference type="ARBA" id="ARBA00022679"/>
    </source>
</evidence>
<reference evidence="5 6" key="1">
    <citation type="submission" date="2019-09" db="EMBL/GenBank/DDBJ databases">
        <title>Parvibaculum sedimenti sp. nov., isolated from sediment.</title>
        <authorList>
            <person name="Wang Y."/>
        </authorList>
    </citation>
    <scope>NUCLEOTIDE SEQUENCE [LARGE SCALE GENOMIC DNA]</scope>
    <source>
        <strain evidence="5 6">HXT-9</strain>
    </source>
</reference>
<keyword evidence="2 5" id="KW-0808">Transferase</keyword>